<dbReference type="GO" id="GO:0009272">
    <property type="term" value="P:fungal-type cell wall biogenesis"/>
    <property type="evidence" value="ECO:0007669"/>
    <property type="project" value="UniProtKB-ARBA"/>
</dbReference>
<dbReference type="SUPFAM" id="SSF88713">
    <property type="entry name" value="Glycoside hydrolase/deacetylase"/>
    <property type="match status" value="1"/>
</dbReference>
<dbReference type="OrthoDB" id="407355at2759"/>
<comment type="caution">
    <text evidence="3">The sequence shown here is derived from an EMBL/GenBank/DDBJ whole genome shotgun (WGS) entry which is preliminary data.</text>
</comment>
<evidence type="ECO:0000259" key="2">
    <source>
        <dbReference type="PROSITE" id="PS51677"/>
    </source>
</evidence>
<dbReference type="RefSeq" id="XP_024329808.1">
    <property type="nucleotide sequence ID" value="XM_024473915.1"/>
</dbReference>
<dbReference type="GO" id="GO:0005975">
    <property type="term" value="P:carbohydrate metabolic process"/>
    <property type="evidence" value="ECO:0007669"/>
    <property type="project" value="InterPro"/>
</dbReference>
<dbReference type="CDD" id="cd10917">
    <property type="entry name" value="CE4_NodB_like_6s_7s"/>
    <property type="match status" value="1"/>
</dbReference>
<dbReference type="GeneID" id="36318814"/>
<feature type="chain" id="PRO_5002529575" evidence="1">
    <location>
        <begin position="17"/>
        <end position="247"/>
    </location>
</feature>
<evidence type="ECO:0000313" key="4">
    <source>
        <dbReference type="Proteomes" id="UP000034350"/>
    </source>
</evidence>
<feature type="signal peptide" evidence="1">
    <location>
        <begin position="1"/>
        <end position="16"/>
    </location>
</feature>
<feature type="domain" description="NodB homology" evidence="2">
    <location>
        <begin position="23"/>
        <end position="202"/>
    </location>
</feature>
<dbReference type="AlphaFoldDB" id="A0A0F9W8M7"/>
<dbReference type="PROSITE" id="PS51677">
    <property type="entry name" value="NODB"/>
    <property type="match status" value="1"/>
</dbReference>
<proteinExistence type="predicted"/>
<name>A0A0F9W8M7_9MICR</name>
<sequence>MHLFFYILYVYNIVLPSTCTNAGLIALTFDEGPTENTDDILDLVQDNNILVTFHFTVHMLSSGKHRSVYKRAVEEGHTVGLRTTPSRNYDDMEPDVINSDISKQIDAINKVTGTDIKFARSPVNDGDVNPDIYSIFLENGIIQSYYNYSYSEEDKTIEDFEFTLSTASPQIDSFIVTLYENIDLNELEEIIDIGKKNGYEFVNMDQCLGDYEPDPETSLGANYKKKNNGEVLEIFGLYTIVLFYCLL</sequence>
<evidence type="ECO:0000256" key="1">
    <source>
        <dbReference type="SAM" id="SignalP"/>
    </source>
</evidence>
<protein>
    <submittedName>
        <fullName evidence="3">Chitooligosaccharide deacetylase-like protein</fullName>
    </submittedName>
</protein>
<dbReference type="PANTHER" id="PTHR10587">
    <property type="entry name" value="GLYCOSYL TRANSFERASE-RELATED"/>
    <property type="match status" value="1"/>
</dbReference>
<dbReference type="GO" id="GO:0004099">
    <property type="term" value="F:chitin deacetylase activity"/>
    <property type="evidence" value="ECO:0007669"/>
    <property type="project" value="UniProtKB-ARBA"/>
</dbReference>
<dbReference type="Gene3D" id="3.20.20.370">
    <property type="entry name" value="Glycoside hydrolase/deacetylase"/>
    <property type="match status" value="1"/>
</dbReference>
<dbReference type="VEuPathDB" id="MicrosporidiaDB:NCER_101403"/>
<dbReference type="PANTHER" id="PTHR10587:SF125">
    <property type="entry name" value="POLYSACCHARIDE DEACETYLASE YHEN-RELATED"/>
    <property type="match status" value="1"/>
</dbReference>
<dbReference type="VEuPathDB" id="MicrosporidiaDB:AAJ76_1260005835"/>
<dbReference type="EMBL" id="JPQZ01000126">
    <property type="protein sequence ID" value="KKO74066.1"/>
    <property type="molecule type" value="Genomic_DNA"/>
</dbReference>
<evidence type="ECO:0000313" key="3">
    <source>
        <dbReference type="EMBL" id="KKO74066.1"/>
    </source>
</evidence>
<reference evidence="3 4" key="1">
    <citation type="journal article" date="2015" name="Environ. Microbiol.">
        <title>Genome analyses suggest the presence of polyploidy and recent human-driven expansions in eight global populations of the honeybee pathogen Nosema ceranae.</title>
        <authorList>
            <person name="Pelin A."/>
            <person name="Selman M."/>
            <person name="Aris-Brosou S."/>
            <person name="Farinelli L."/>
            <person name="Corradi N."/>
        </authorList>
    </citation>
    <scope>NUCLEOTIDE SEQUENCE [LARGE SCALE GENOMIC DNA]</scope>
    <source>
        <strain evidence="3 4">PA08 1199</strain>
    </source>
</reference>
<dbReference type="OMA" id="WNHPTEV"/>
<dbReference type="Proteomes" id="UP000034350">
    <property type="component" value="Unassembled WGS sequence"/>
</dbReference>
<keyword evidence="4" id="KW-1185">Reference proteome</keyword>
<keyword evidence="1" id="KW-0732">Signal</keyword>
<dbReference type="InterPro" id="IPR002509">
    <property type="entry name" value="NODB_dom"/>
</dbReference>
<dbReference type="InterPro" id="IPR050248">
    <property type="entry name" value="Polysacc_deacetylase_ArnD"/>
</dbReference>
<dbReference type="Pfam" id="PF01522">
    <property type="entry name" value="Polysacc_deac_1"/>
    <property type="match status" value="1"/>
</dbReference>
<dbReference type="VEuPathDB" id="MicrosporidiaDB:G9O61_00g001270"/>
<accession>A0A0F9W8M7</accession>
<organism evidence="3 4">
    <name type="scientific">Vairimorpha ceranae</name>
    <dbReference type="NCBI Taxonomy" id="40302"/>
    <lineage>
        <taxon>Eukaryota</taxon>
        <taxon>Fungi</taxon>
        <taxon>Fungi incertae sedis</taxon>
        <taxon>Microsporidia</taxon>
        <taxon>Nosematidae</taxon>
        <taxon>Vairimorpha</taxon>
    </lineage>
</organism>
<dbReference type="VEuPathDB" id="MicrosporidiaDB:G9O61_00g001440"/>
<dbReference type="VEuPathDB" id="MicrosporidiaDB:G9O61_00g011060"/>
<dbReference type="SMR" id="A0A0F9W8M7"/>
<gene>
    <name evidence="3" type="ORF">AAJ76_1260005835</name>
</gene>
<dbReference type="InterPro" id="IPR011330">
    <property type="entry name" value="Glyco_hydro/deAcase_b/a-brl"/>
</dbReference>